<sequence length="96" mass="10796">MSKAKTKTLNVLFIIAILEVIGMIAWPVILGWGQLIGPAGKLLAAIFALPFVYYIIFAGYLKGYYSKRKPEDQNIGLMVFLNVLPLIFLVYILDIF</sequence>
<evidence type="ECO:0000313" key="2">
    <source>
        <dbReference type="EMBL" id="AYL98966.1"/>
    </source>
</evidence>
<evidence type="ECO:0000313" key="3">
    <source>
        <dbReference type="Proteomes" id="UP000270046"/>
    </source>
</evidence>
<organism evidence="2 3">
    <name type="scientific">Mucilaginibacter celer</name>
    <dbReference type="NCBI Taxonomy" id="2305508"/>
    <lineage>
        <taxon>Bacteria</taxon>
        <taxon>Pseudomonadati</taxon>
        <taxon>Bacteroidota</taxon>
        <taxon>Sphingobacteriia</taxon>
        <taxon>Sphingobacteriales</taxon>
        <taxon>Sphingobacteriaceae</taxon>
        <taxon>Mucilaginibacter</taxon>
    </lineage>
</organism>
<dbReference type="KEGG" id="muh:HYN43_028470"/>
<dbReference type="RefSeq" id="WP_119407217.1">
    <property type="nucleotide sequence ID" value="NZ_CP032869.1"/>
</dbReference>
<name>A0A494VTQ9_9SPHI</name>
<keyword evidence="1" id="KW-1133">Transmembrane helix</keyword>
<accession>A0A494VTQ9</accession>
<evidence type="ECO:0000256" key="1">
    <source>
        <dbReference type="SAM" id="Phobius"/>
    </source>
</evidence>
<keyword evidence="1" id="KW-0812">Transmembrane</keyword>
<protein>
    <submittedName>
        <fullName evidence="2">Uncharacterized protein</fullName>
    </submittedName>
</protein>
<dbReference type="AlphaFoldDB" id="A0A494VTQ9"/>
<feature type="transmembrane region" description="Helical" evidence="1">
    <location>
        <begin position="42"/>
        <end position="63"/>
    </location>
</feature>
<reference evidence="2 3" key="1">
    <citation type="submission" date="2018-10" db="EMBL/GenBank/DDBJ databases">
        <title>Genome sequencing of Mucilaginibacter sp. HYN0043.</title>
        <authorList>
            <person name="Kim M."/>
            <person name="Yi H."/>
        </authorList>
    </citation>
    <scope>NUCLEOTIDE SEQUENCE [LARGE SCALE GENOMIC DNA]</scope>
    <source>
        <strain evidence="2 3">HYN0043</strain>
    </source>
</reference>
<dbReference type="EMBL" id="CP032869">
    <property type="protein sequence ID" value="AYL98966.1"/>
    <property type="molecule type" value="Genomic_DNA"/>
</dbReference>
<feature type="transmembrane region" description="Helical" evidence="1">
    <location>
        <begin position="12"/>
        <end position="36"/>
    </location>
</feature>
<keyword evidence="1" id="KW-0472">Membrane</keyword>
<dbReference type="OrthoDB" id="797220at2"/>
<gene>
    <name evidence="2" type="ORF">HYN43_028470</name>
</gene>
<feature type="transmembrane region" description="Helical" evidence="1">
    <location>
        <begin position="75"/>
        <end position="93"/>
    </location>
</feature>
<dbReference type="Proteomes" id="UP000270046">
    <property type="component" value="Chromosome"/>
</dbReference>
<proteinExistence type="predicted"/>
<keyword evidence="3" id="KW-1185">Reference proteome</keyword>